<dbReference type="eggNOG" id="ENOG502SIUF">
    <property type="taxonomic scope" value="Eukaryota"/>
</dbReference>
<feature type="compositionally biased region" description="Basic and acidic residues" evidence="4">
    <location>
        <begin position="1"/>
        <end position="11"/>
    </location>
</feature>
<evidence type="ECO:0000259" key="5">
    <source>
        <dbReference type="SMART" id="SM00066"/>
    </source>
</evidence>
<dbReference type="PANTHER" id="PTHR47840:SF1">
    <property type="entry name" value="ZN(II)2CYS6 TRANSCRIPTION FACTOR (EUROFUNG)"/>
    <property type="match status" value="1"/>
</dbReference>
<gene>
    <name evidence="6" type="ORF">CMQ_6743</name>
</gene>
<dbReference type="CDD" id="cd00067">
    <property type="entry name" value="GAL4"/>
    <property type="match status" value="1"/>
</dbReference>
<evidence type="ECO:0000313" key="6">
    <source>
        <dbReference type="EMBL" id="EFX06422.1"/>
    </source>
</evidence>
<dbReference type="Pfam" id="PF00172">
    <property type="entry name" value="Zn_clus"/>
    <property type="match status" value="1"/>
</dbReference>
<dbReference type="EMBL" id="GL629729">
    <property type="protein sequence ID" value="EFX06422.1"/>
    <property type="molecule type" value="Genomic_DNA"/>
</dbReference>
<keyword evidence="1" id="KW-0805">Transcription regulation</keyword>
<feature type="compositionally biased region" description="Low complexity" evidence="4">
    <location>
        <begin position="342"/>
        <end position="371"/>
    </location>
</feature>
<accession>F0X7C1</accession>
<protein>
    <submittedName>
        <fullName evidence="6">C6 zinc finger domain containing protein</fullName>
    </submittedName>
</protein>
<proteinExistence type="predicted"/>
<evidence type="ECO:0000256" key="4">
    <source>
        <dbReference type="SAM" id="MobiDB-lite"/>
    </source>
</evidence>
<name>F0X7C1_GROCL</name>
<dbReference type="SMART" id="SM00066">
    <property type="entry name" value="GAL4"/>
    <property type="match status" value="1"/>
</dbReference>
<feature type="compositionally biased region" description="Acidic residues" evidence="4">
    <location>
        <begin position="553"/>
        <end position="566"/>
    </location>
</feature>
<keyword evidence="7" id="KW-1185">Reference proteome</keyword>
<dbReference type="RefSeq" id="XP_014175904.1">
    <property type="nucleotide sequence ID" value="XM_014320429.1"/>
</dbReference>
<keyword evidence="2" id="KW-0804">Transcription</keyword>
<feature type="region of interest" description="Disordered" evidence="4">
    <location>
        <begin position="105"/>
        <end position="140"/>
    </location>
</feature>
<dbReference type="GO" id="GO:0008270">
    <property type="term" value="F:zinc ion binding"/>
    <property type="evidence" value="ECO:0007669"/>
    <property type="project" value="InterPro"/>
</dbReference>
<feature type="domain" description="Zn(2)-C6 fungal-type" evidence="5">
    <location>
        <begin position="57"/>
        <end position="114"/>
    </location>
</feature>
<organism evidence="7">
    <name type="scientific">Grosmannia clavigera (strain kw1407 / UAMH 11150)</name>
    <name type="common">Blue stain fungus</name>
    <name type="synonym">Graphiocladiella clavigera</name>
    <dbReference type="NCBI Taxonomy" id="655863"/>
    <lineage>
        <taxon>Eukaryota</taxon>
        <taxon>Fungi</taxon>
        <taxon>Dikarya</taxon>
        <taxon>Ascomycota</taxon>
        <taxon>Pezizomycotina</taxon>
        <taxon>Sordariomycetes</taxon>
        <taxon>Sordariomycetidae</taxon>
        <taxon>Ophiostomatales</taxon>
        <taxon>Ophiostomataceae</taxon>
        <taxon>Leptographium</taxon>
    </lineage>
</organism>
<dbReference type="OrthoDB" id="5392779at2759"/>
<dbReference type="GeneID" id="25980210"/>
<dbReference type="GO" id="GO:0000981">
    <property type="term" value="F:DNA-binding transcription factor activity, RNA polymerase II-specific"/>
    <property type="evidence" value="ECO:0007669"/>
    <property type="project" value="InterPro"/>
</dbReference>
<evidence type="ECO:0000256" key="2">
    <source>
        <dbReference type="ARBA" id="ARBA00023163"/>
    </source>
</evidence>
<feature type="compositionally biased region" description="Basic and acidic residues" evidence="4">
    <location>
        <begin position="156"/>
        <end position="179"/>
    </location>
</feature>
<feature type="region of interest" description="Disordered" evidence="4">
    <location>
        <begin position="336"/>
        <end position="371"/>
    </location>
</feature>
<dbReference type="InterPro" id="IPR036864">
    <property type="entry name" value="Zn2-C6_fun-type_DNA-bd_sf"/>
</dbReference>
<dbReference type="InterPro" id="IPR001138">
    <property type="entry name" value="Zn2Cys6_DnaBD"/>
</dbReference>
<dbReference type="STRING" id="655863.F0X7C1"/>
<dbReference type="SUPFAM" id="SSF57701">
    <property type="entry name" value="Zn2/Cys6 DNA-binding domain"/>
    <property type="match status" value="1"/>
</dbReference>
<dbReference type="PANTHER" id="PTHR47840">
    <property type="entry name" value="ZN(II)2CYS6 TRANSCRIPTION FACTOR (EUROFUNG)-RELATED"/>
    <property type="match status" value="1"/>
</dbReference>
<reference evidence="6 7" key="1">
    <citation type="journal article" date="2011" name="Proc. Natl. Acad. Sci. U.S.A.">
        <title>Genome and transcriptome analyses of the mountain pine beetle-fungal symbiont Grosmannia clavigera, a lodgepole pine pathogen.</title>
        <authorList>
            <person name="DiGuistini S."/>
            <person name="Wang Y."/>
            <person name="Liao N.Y."/>
            <person name="Taylor G."/>
            <person name="Tanguay P."/>
            <person name="Feau N."/>
            <person name="Henrissat B."/>
            <person name="Chan S.K."/>
            <person name="Hesse-Orce U."/>
            <person name="Alamouti S.M."/>
            <person name="Tsui C.K.M."/>
            <person name="Docking R.T."/>
            <person name="Levasseur A."/>
            <person name="Haridas S."/>
            <person name="Robertson G."/>
            <person name="Birol I."/>
            <person name="Holt R.A."/>
            <person name="Marra M.A."/>
            <person name="Hamelin R.C."/>
            <person name="Hirst M."/>
            <person name="Jones S.J.M."/>
            <person name="Bohlmann J."/>
            <person name="Breuil C."/>
        </authorList>
    </citation>
    <scope>NUCLEOTIDE SEQUENCE [LARGE SCALE GENOMIC DNA]</scope>
    <source>
        <strain evidence="7">kw1407 / UAMH 11150</strain>
    </source>
</reference>
<sequence>MTDKGTARTDLEGQPMRRRRASDQLLELLADREETADGPYDFGSGRATAWAKRRRLRKGTFSCVECKRRKVRCHFGAGEDVDVESSGSGQDTCVSCRRHGVQCVGQELESRSRSRSPLSLPANTDRGSGPEQRQYSRLGERISEVEALVEELMRQRMEGRERGEERSMGERREMGEEGFHPMSSINDISDSSSNTSDLARELIQLAVCLQTLDDRKETGQMTDVAEAESLRSSGTTMTPLASKCTSVHSIASADLIPSSHSPSILPLERRHAAIIVRIAARNRRLDRPGACCHRGQQVYYDDVWETRDIDYAFQQAAAVLPPRWWAVPDMVVAAGGDGDSMNNSNSDRNSNNSNNNNNNNTTTTTTNNNRLSSVQRADAVARILGQSKHFFLLVLLHLPYLTRRRAPERTGPTTASNPPETCSTVAFDTAYSTLSACSAAREVLARAAAFWTGRQAARRQETLRGQSSSSTTSYCAIDLQAFVACVALLLAHLDGHGRAGRAGVVVQHQRLADVAAVTAAIDHLATLSHADGAIRIAPGAKLLRRLLAVEAEAEADEEEEEEEEELTERQDLASTNTPDTLLAWAARRRRRPRYDVWAEEGTLGRGDGRIVDHGAQQILSVPYFGTVHIRRL</sequence>
<feature type="region of interest" description="Disordered" evidence="4">
    <location>
        <begin position="156"/>
        <end position="194"/>
    </location>
</feature>
<feature type="region of interest" description="Disordered" evidence="4">
    <location>
        <begin position="553"/>
        <end position="572"/>
    </location>
</feature>
<dbReference type="AlphaFoldDB" id="F0X7C1"/>
<evidence type="ECO:0000313" key="7">
    <source>
        <dbReference type="Proteomes" id="UP000007796"/>
    </source>
</evidence>
<keyword evidence="3" id="KW-0539">Nucleus</keyword>
<dbReference type="Proteomes" id="UP000007796">
    <property type="component" value="Unassembled WGS sequence"/>
</dbReference>
<dbReference type="HOGENOM" id="CLU_432801_0_0_1"/>
<feature type="region of interest" description="Disordered" evidence="4">
    <location>
        <begin position="1"/>
        <end position="22"/>
    </location>
</feature>
<evidence type="ECO:0000256" key="3">
    <source>
        <dbReference type="ARBA" id="ARBA00023242"/>
    </source>
</evidence>
<dbReference type="InParanoid" id="F0X7C1"/>
<feature type="compositionally biased region" description="Low complexity" evidence="4">
    <location>
        <begin position="183"/>
        <end position="194"/>
    </location>
</feature>
<evidence type="ECO:0000256" key="1">
    <source>
        <dbReference type="ARBA" id="ARBA00023015"/>
    </source>
</evidence>
<dbReference type="Gene3D" id="4.10.240.10">
    <property type="entry name" value="Zn(2)-C6 fungal-type DNA-binding domain"/>
    <property type="match status" value="1"/>
</dbReference>